<dbReference type="AlphaFoldDB" id="A0A9P6E5C0"/>
<organism evidence="1 2">
    <name type="scientific">Crepidotus variabilis</name>
    <dbReference type="NCBI Taxonomy" id="179855"/>
    <lineage>
        <taxon>Eukaryota</taxon>
        <taxon>Fungi</taxon>
        <taxon>Dikarya</taxon>
        <taxon>Basidiomycota</taxon>
        <taxon>Agaricomycotina</taxon>
        <taxon>Agaricomycetes</taxon>
        <taxon>Agaricomycetidae</taxon>
        <taxon>Agaricales</taxon>
        <taxon>Agaricineae</taxon>
        <taxon>Crepidotaceae</taxon>
        <taxon>Crepidotus</taxon>
    </lineage>
</organism>
<reference evidence="1" key="1">
    <citation type="submission" date="2020-11" db="EMBL/GenBank/DDBJ databases">
        <authorList>
            <consortium name="DOE Joint Genome Institute"/>
            <person name="Ahrendt S."/>
            <person name="Riley R."/>
            <person name="Andreopoulos W."/>
            <person name="Labutti K."/>
            <person name="Pangilinan J."/>
            <person name="Ruiz-Duenas F.J."/>
            <person name="Barrasa J.M."/>
            <person name="Sanchez-Garcia M."/>
            <person name="Camarero S."/>
            <person name="Miyauchi S."/>
            <person name="Serrano A."/>
            <person name="Linde D."/>
            <person name="Babiker R."/>
            <person name="Drula E."/>
            <person name="Ayuso-Fernandez I."/>
            <person name="Pacheco R."/>
            <person name="Padilla G."/>
            <person name="Ferreira P."/>
            <person name="Barriuso J."/>
            <person name="Kellner H."/>
            <person name="Castanera R."/>
            <person name="Alfaro M."/>
            <person name="Ramirez L."/>
            <person name="Pisabarro A.G."/>
            <person name="Kuo A."/>
            <person name="Tritt A."/>
            <person name="Lipzen A."/>
            <person name="He G."/>
            <person name="Yan M."/>
            <person name="Ng V."/>
            <person name="Cullen D."/>
            <person name="Martin F."/>
            <person name="Rosso M.-N."/>
            <person name="Henrissat B."/>
            <person name="Hibbett D."/>
            <person name="Martinez A.T."/>
            <person name="Grigoriev I.V."/>
        </authorList>
    </citation>
    <scope>NUCLEOTIDE SEQUENCE</scope>
    <source>
        <strain evidence="1">CBS 506.95</strain>
    </source>
</reference>
<gene>
    <name evidence="1" type="ORF">CPB83DRAFT_776483</name>
</gene>
<protein>
    <submittedName>
        <fullName evidence="1">Uncharacterized protein</fullName>
    </submittedName>
</protein>
<dbReference type="Proteomes" id="UP000807306">
    <property type="component" value="Unassembled WGS sequence"/>
</dbReference>
<evidence type="ECO:0000313" key="1">
    <source>
        <dbReference type="EMBL" id="KAF9522807.1"/>
    </source>
</evidence>
<name>A0A9P6E5C0_9AGAR</name>
<accession>A0A9P6E5C0</accession>
<proteinExistence type="predicted"/>
<evidence type="ECO:0000313" key="2">
    <source>
        <dbReference type="Proteomes" id="UP000807306"/>
    </source>
</evidence>
<sequence>ISTSLAMDSLKRVAPQQLLKTLEENAEANNVPRIGVHDNIAFPAVQLNIAPAVSFRECYTVGLRGMGEFGQLEGHRDNLDSSGSSSSMIANSRLPQGYEDGRFHLLGLGCYFKLEHSMIMSFCGLYRHGGSPPIAPPGQEVSQHAYRVMFVNYPPQSILSAAGVHVSPLASINKKELLKLGPEVTTYNFTEPENYSNEANWAVDGVVLMDRHSHFRFFLRLLFLMVSYIIQQLPQDYECRINSDKFFEAFTILSDEPADGGKNAQPKPKTSDEGSLLATYSSFIILMLVKFMNQEASTSKDTSIDGKNHSTSSSI</sequence>
<comment type="caution">
    <text evidence="1">The sequence shown here is derived from an EMBL/GenBank/DDBJ whole genome shotgun (WGS) entry which is preliminary data.</text>
</comment>
<keyword evidence="2" id="KW-1185">Reference proteome</keyword>
<dbReference type="EMBL" id="MU157933">
    <property type="protein sequence ID" value="KAF9522807.1"/>
    <property type="molecule type" value="Genomic_DNA"/>
</dbReference>
<feature type="non-terminal residue" evidence="1">
    <location>
        <position position="1"/>
    </location>
</feature>
<dbReference type="OrthoDB" id="3061143at2759"/>